<dbReference type="PANTHER" id="PTHR23089">
    <property type="entry name" value="HISTIDINE TRIAD HIT PROTEIN"/>
    <property type="match status" value="1"/>
</dbReference>
<feature type="domain" description="HIT" evidence="4">
    <location>
        <begin position="18"/>
        <end position="127"/>
    </location>
</feature>
<reference evidence="5" key="2">
    <citation type="submission" date="2021-01" db="UniProtKB">
        <authorList>
            <consortium name="EnsemblMetazoa"/>
        </authorList>
    </citation>
    <scope>IDENTIFICATION</scope>
</reference>
<feature type="active site" description="Tele-AMP-histidine intermediate" evidence="1">
    <location>
        <position position="112"/>
    </location>
</feature>
<dbReference type="Gene3D" id="3.30.428.10">
    <property type="entry name" value="HIT-like"/>
    <property type="match status" value="1"/>
</dbReference>
<dbReference type="InParanoid" id="A0A7M7R9A1"/>
<dbReference type="PROSITE" id="PS51084">
    <property type="entry name" value="HIT_2"/>
    <property type="match status" value="1"/>
</dbReference>
<reference evidence="6" key="1">
    <citation type="submission" date="2015-02" db="EMBL/GenBank/DDBJ databases">
        <title>Genome sequencing for Strongylocentrotus purpuratus.</title>
        <authorList>
            <person name="Murali S."/>
            <person name="Liu Y."/>
            <person name="Vee V."/>
            <person name="English A."/>
            <person name="Wang M."/>
            <person name="Skinner E."/>
            <person name="Han Y."/>
            <person name="Muzny D.M."/>
            <person name="Worley K.C."/>
            <person name="Gibbs R.A."/>
        </authorList>
    </citation>
    <scope>NUCLEOTIDE SEQUENCE</scope>
</reference>
<dbReference type="AlphaFoldDB" id="A0A7M7R9A1"/>
<dbReference type="InterPro" id="IPR036265">
    <property type="entry name" value="HIT-like_sf"/>
</dbReference>
<dbReference type="Pfam" id="PF01230">
    <property type="entry name" value="HIT"/>
    <property type="match status" value="1"/>
</dbReference>
<evidence type="ECO:0000259" key="4">
    <source>
        <dbReference type="PROSITE" id="PS51084"/>
    </source>
</evidence>
<proteinExistence type="predicted"/>
<dbReference type="GeneID" id="577653"/>
<sequence length="134" mass="14513">MADEQTLAQTAKAGGDTIFGKIIRKEIPADILYEDDTTIAFKDVNPTAPVHFLVIPKKPISGISAVEKDDVQILGELMYTAKKVAQEQGLTNGYRLVVNDGKDGCQSVYHIHIHVIGGKQLSWPPGTEVPVACL</sequence>
<feature type="short sequence motif" description="Histidine triad motif" evidence="2 3">
    <location>
        <begin position="110"/>
        <end position="114"/>
    </location>
</feature>
<dbReference type="OrthoDB" id="672793at2759"/>
<dbReference type="InterPro" id="IPR001310">
    <property type="entry name" value="Histidine_triad_HIT"/>
</dbReference>
<dbReference type="InterPro" id="IPR019808">
    <property type="entry name" value="Histidine_triad_CS"/>
</dbReference>
<evidence type="ECO:0000313" key="5">
    <source>
        <dbReference type="EnsemblMetazoa" id="XP_780695"/>
    </source>
</evidence>
<dbReference type="EnsemblMetazoa" id="XM_775602">
    <property type="protein sequence ID" value="XP_780695"/>
    <property type="gene ID" value="LOC577653"/>
</dbReference>
<dbReference type="KEGG" id="spu:577653"/>
<accession>A0A7M7R9A1</accession>
<evidence type="ECO:0000256" key="2">
    <source>
        <dbReference type="PIRSR" id="PIRSR601310-3"/>
    </source>
</evidence>
<dbReference type="FunCoup" id="A0A7M7R9A1">
    <property type="interactions" value="1415"/>
</dbReference>
<dbReference type="GO" id="GO:0005634">
    <property type="term" value="C:nucleus"/>
    <property type="evidence" value="ECO:0000318"/>
    <property type="project" value="GO_Central"/>
</dbReference>
<dbReference type="SUPFAM" id="SSF54197">
    <property type="entry name" value="HIT-like"/>
    <property type="match status" value="1"/>
</dbReference>
<dbReference type="GO" id="GO:0016787">
    <property type="term" value="F:hydrolase activity"/>
    <property type="evidence" value="ECO:0000318"/>
    <property type="project" value="GO_Central"/>
</dbReference>
<dbReference type="GO" id="GO:0009154">
    <property type="term" value="P:purine ribonucleotide catabolic process"/>
    <property type="evidence" value="ECO:0000318"/>
    <property type="project" value="GO_Central"/>
</dbReference>
<dbReference type="PRINTS" id="PR00332">
    <property type="entry name" value="HISTRIAD"/>
</dbReference>
<dbReference type="CTD" id="3094"/>
<dbReference type="OMA" id="QQLGWPP"/>
<name>A0A7M7R9A1_STRPU</name>
<evidence type="ECO:0000313" key="6">
    <source>
        <dbReference type="Proteomes" id="UP000007110"/>
    </source>
</evidence>
<organism evidence="5 6">
    <name type="scientific">Strongylocentrotus purpuratus</name>
    <name type="common">Purple sea urchin</name>
    <dbReference type="NCBI Taxonomy" id="7668"/>
    <lineage>
        <taxon>Eukaryota</taxon>
        <taxon>Metazoa</taxon>
        <taxon>Echinodermata</taxon>
        <taxon>Eleutherozoa</taxon>
        <taxon>Echinozoa</taxon>
        <taxon>Echinoidea</taxon>
        <taxon>Euechinoidea</taxon>
        <taxon>Echinacea</taxon>
        <taxon>Camarodonta</taxon>
        <taxon>Echinidea</taxon>
        <taxon>Strongylocentrotidae</taxon>
        <taxon>Strongylocentrotus</taxon>
    </lineage>
</organism>
<protein>
    <recommendedName>
        <fullName evidence="4">HIT domain-containing protein</fullName>
    </recommendedName>
</protein>
<dbReference type="PROSITE" id="PS00892">
    <property type="entry name" value="HIT_1"/>
    <property type="match status" value="1"/>
</dbReference>
<evidence type="ECO:0000256" key="1">
    <source>
        <dbReference type="PIRSR" id="PIRSR601310-1"/>
    </source>
</evidence>
<evidence type="ECO:0000256" key="3">
    <source>
        <dbReference type="PROSITE-ProRule" id="PRU00464"/>
    </source>
</evidence>
<dbReference type="FunFam" id="3.30.428.10:FF:000005">
    <property type="entry name" value="Histidine triad nucleotide-binding protein 1"/>
    <property type="match status" value="1"/>
</dbReference>
<dbReference type="Proteomes" id="UP000007110">
    <property type="component" value="Unassembled WGS sequence"/>
</dbReference>
<keyword evidence="6" id="KW-1185">Reference proteome</keyword>
<dbReference type="InterPro" id="IPR011146">
    <property type="entry name" value="HIT-like"/>
</dbReference>
<dbReference type="GO" id="GO:0005737">
    <property type="term" value="C:cytoplasm"/>
    <property type="evidence" value="ECO:0000318"/>
    <property type="project" value="GO_Central"/>
</dbReference>
<dbReference type="CDD" id="cd01276">
    <property type="entry name" value="PKCI_related"/>
    <property type="match status" value="1"/>
</dbReference>
<dbReference type="RefSeq" id="XP_780695.1">
    <property type="nucleotide sequence ID" value="XM_775602.5"/>
</dbReference>